<dbReference type="PANTHER" id="PTHR37944">
    <property type="entry name" value="PORIN B"/>
    <property type="match status" value="1"/>
</dbReference>
<name>B7KRA0_METC4</name>
<sequence length="534" mass="57065">MARPGRPWTGDRGLTETRLCGEPSNDVRAETTRRHAARTLRFLASGVAILALSAPLCLASVPAGAQSLPSLALPMPLGLPLTGAGGDPQTAIAQSRTSDQVSVTNEGSIQDVLGPYGDPFGLRAALAARGVTYVLTYIGEGFSNASGGLRRGTTFGGRLDASLDVDLDQLAGWSGARFHTDFFQIHGHGLSRRFINNLTTVSGIEALPSTRLFELWIEQRFFDDRLSVKVGQVSADTEFAIAQSAVVFINAGFGWPNIGAVVLPSGGPIYPLATPAIRLKYEPTAELSLQGGLFNGDPAGKLAGDETDPERRNRTGTSFRVNDPALLIGEVAYAYPSLPGTERLPGTATLGGWCHFGRFDSPRLDEVRGRLLADPEASGIARRFRGNAGLYAMLDQTIYREPGTVNEGASAFLRVSAVPTNRNLIDLYVDAGVAYRGLFEGRPNDTLGLGVIHSRISPAARAFDRDQRVFGAGSGPLRSSETVFEATYQAELVSGFTLQPDLQYVMRPGGGVADERGRRLRNAMVLGLRATINY</sequence>
<reference evidence="6" key="1">
    <citation type="submission" date="2008-12" db="EMBL/GenBank/DDBJ databases">
        <title>Complete sequence of chromosome of Methylobacterium chloromethanicum CM4.</title>
        <authorList>
            <consortium name="US DOE Joint Genome Institute"/>
            <person name="Lucas S."/>
            <person name="Copeland A."/>
            <person name="Lapidus A."/>
            <person name="Glavina del Rio T."/>
            <person name="Dalin E."/>
            <person name="Tice H."/>
            <person name="Bruce D."/>
            <person name="Goodwin L."/>
            <person name="Pitluck S."/>
            <person name="Chertkov O."/>
            <person name="Brettin T."/>
            <person name="Detter J.C."/>
            <person name="Han C."/>
            <person name="Larimer F."/>
            <person name="Land M."/>
            <person name="Hauser L."/>
            <person name="Kyrpides N."/>
            <person name="Mikhailova N."/>
            <person name="Marx C."/>
            <person name="Richardson P."/>
        </authorList>
    </citation>
    <scope>NUCLEOTIDE SEQUENCE [LARGE SCALE GENOMIC DNA]</scope>
    <source>
        <strain evidence="6">CM4 / NCIMB 13688</strain>
    </source>
</reference>
<dbReference type="EMBL" id="CP001298">
    <property type="protein sequence ID" value="ACK83836.1"/>
    <property type="molecule type" value="Genomic_DNA"/>
</dbReference>
<dbReference type="Pfam" id="PF04966">
    <property type="entry name" value="OprB"/>
    <property type="match status" value="1"/>
</dbReference>
<dbReference type="GO" id="GO:0016020">
    <property type="term" value="C:membrane"/>
    <property type="evidence" value="ECO:0007669"/>
    <property type="project" value="InterPro"/>
</dbReference>
<dbReference type="KEGG" id="mch:Mchl_2998"/>
<evidence type="ECO:0000313" key="6">
    <source>
        <dbReference type="Proteomes" id="UP000002385"/>
    </source>
</evidence>
<dbReference type="PANTHER" id="PTHR37944:SF1">
    <property type="entry name" value="PORIN B"/>
    <property type="match status" value="1"/>
</dbReference>
<dbReference type="GO" id="GO:0008643">
    <property type="term" value="P:carbohydrate transport"/>
    <property type="evidence" value="ECO:0007669"/>
    <property type="project" value="InterPro"/>
</dbReference>
<dbReference type="InterPro" id="IPR052932">
    <property type="entry name" value="OprB_Porin"/>
</dbReference>
<evidence type="ECO:0000256" key="1">
    <source>
        <dbReference type="ARBA" id="ARBA00008769"/>
    </source>
</evidence>
<evidence type="ECO:0000313" key="5">
    <source>
        <dbReference type="EMBL" id="ACK83836.1"/>
    </source>
</evidence>
<organism evidence="5 6">
    <name type="scientific">Methylorubrum extorquens (strain CM4 / NCIMB 13688)</name>
    <name type="common">Methylobacterium extorquens</name>
    <dbReference type="NCBI Taxonomy" id="440085"/>
    <lineage>
        <taxon>Bacteria</taxon>
        <taxon>Pseudomonadati</taxon>
        <taxon>Pseudomonadota</taxon>
        <taxon>Alphaproteobacteria</taxon>
        <taxon>Hyphomicrobiales</taxon>
        <taxon>Methylobacteriaceae</taxon>
        <taxon>Methylorubrum</taxon>
    </lineage>
</organism>
<feature type="region of interest" description="Disordered" evidence="3">
    <location>
        <begin position="1"/>
        <end position="31"/>
    </location>
</feature>
<reference evidence="5 6" key="2">
    <citation type="journal article" date="2012" name="J. Bacteriol.">
        <title>Complete genome sequences of six strains of the genus Methylobacterium.</title>
        <authorList>
            <person name="Marx C.J."/>
            <person name="Bringel F."/>
            <person name="Chistoserdova L."/>
            <person name="Moulin L."/>
            <person name="Farhan Ul Haque M."/>
            <person name="Fleischman D.E."/>
            <person name="Gruffaz C."/>
            <person name="Jourand P."/>
            <person name="Knief C."/>
            <person name="Lee M.C."/>
            <person name="Muller E.E."/>
            <person name="Nadalig T."/>
            <person name="Peyraud R."/>
            <person name="Roselli S."/>
            <person name="Russ L."/>
            <person name="Goodwin L.A."/>
            <person name="Ivanova N."/>
            <person name="Kyrpides N."/>
            <person name="Lajus A."/>
            <person name="Land M.L."/>
            <person name="Medigue C."/>
            <person name="Mikhailova N."/>
            <person name="Nolan M."/>
            <person name="Woyke T."/>
            <person name="Stolyar S."/>
            <person name="Vorholt J.A."/>
            <person name="Vuilleumier S."/>
        </authorList>
    </citation>
    <scope>NUCLEOTIDE SEQUENCE [LARGE SCALE GENOMIC DNA]</scope>
    <source>
        <strain evidence="6">CM4 / NCIMB 13688</strain>
    </source>
</reference>
<proteinExistence type="inferred from homology"/>
<accession>B7KRA0</accession>
<keyword evidence="4" id="KW-1133">Transmembrane helix</keyword>
<dbReference type="GO" id="GO:0015288">
    <property type="term" value="F:porin activity"/>
    <property type="evidence" value="ECO:0007669"/>
    <property type="project" value="InterPro"/>
</dbReference>
<dbReference type="Gene3D" id="2.40.160.180">
    <property type="entry name" value="Carbohydrate-selective porin OprB"/>
    <property type="match status" value="1"/>
</dbReference>
<feature type="region of interest" description="Disordered" evidence="3">
    <location>
        <begin position="297"/>
        <end position="316"/>
    </location>
</feature>
<dbReference type="AlphaFoldDB" id="B7KRA0"/>
<evidence type="ECO:0000256" key="2">
    <source>
        <dbReference type="RuleBase" id="RU363072"/>
    </source>
</evidence>
<dbReference type="InterPro" id="IPR007049">
    <property type="entry name" value="Carb-sel_porin_OprB"/>
</dbReference>
<comment type="similarity">
    <text evidence="1 2">Belongs to the OprB family.</text>
</comment>
<keyword evidence="4" id="KW-0472">Membrane</keyword>
<evidence type="ECO:0000256" key="4">
    <source>
        <dbReference type="SAM" id="Phobius"/>
    </source>
</evidence>
<dbReference type="InterPro" id="IPR038673">
    <property type="entry name" value="OprB_sf"/>
</dbReference>
<feature type="transmembrane region" description="Helical" evidence="4">
    <location>
        <begin position="42"/>
        <end position="65"/>
    </location>
</feature>
<evidence type="ECO:0000256" key="3">
    <source>
        <dbReference type="SAM" id="MobiDB-lite"/>
    </source>
</evidence>
<dbReference type="Proteomes" id="UP000002385">
    <property type="component" value="Chromosome"/>
</dbReference>
<gene>
    <name evidence="5" type="ordered locus">Mchl_2998</name>
</gene>
<dbReference type="HOGENOM" id="CLU_029684_3_1_5"/>
<protein>
    <submittedName>
        <fullName evidence="5">Carbohydrate-selective porin OprB</fullName>
    </submittedName>
</protein>
<keyword evidence="4" id="KW-0812">Transmembrane</keyword>